<dbReference type="Proteomes" id="UP000524246">
    <property type="component" value="Unassembled WGS sequence"/>
</dbReference>
<dbReference type="Pfam" id="PF07811">
    <property type="entry name" value="TadE"/>
    <property type="match status" value="1"/>
</dbReference>
<evidence type="ECO:0000256" key="2">
    <source>
        <dbReference type="SAM" id="Phobius"/>
    </source>
</evidence>
<dbReference type="EMBL" id="JAAZON010000255">
    <property type="protein sequence ID" value="NMC62692.1"/>
    <property type="molecule type" value="Genomic_DNA"/>
</dbReference>
<organism evidence="4 5">
    <name type="scientific">SAR324 cluster bacterium</name>
    <dbReference type="NCBI Taxonomy" id="2024889"/>
    <lineage>
        <taxon>Bacteria</taxon>
        <taxon>Deltaproteobacteria</taxon>
        <taxon>SAR324 cluster</taxon>
    </lineage>
</organism>
<feature type="compositionally biased region" description="Low complexity" evidence="1">
    <location>
        <begin position="183"/>
        <end position="193"/>
    </location>
</feature>
<keyword evidence="2" id="KW-0812">Transmembrane</keyword>
<gene>
    <name evidence="4" type="ORF">GYA55_05920</name>
</gene>
<keyword evidence="2" id="KW-1133">Transmembrane helix</keyword>
<proteinExistence type="predicted"/>
<feature type="transmembrane region" description="Helical" evidence="2">
    <location>
        <begin position="12"/>
        <end position="40"/>
    </location>
</feature>
<dbReference type="InterPro" id="IPR012495">
    <property type="entry name" value="TadE-like_dom"/>
</dbReference>
<feature type="domain" description="TadE-like" evidence="3">
    <location>
        <begin position="12"/>
        <end position="54"/>
    </location>
</feature>
<sequence length="200" mass="21745">MVKRFPLHPIGGAVLVEFAIVLPLVILLVMFLVNIASFIWEIEILNDAARYGARAGQLADSNQVAAANTAAKQYMVNHKSDLITTSGSRSDWAGFARWNDPNASTNQRTLLIPPPTPNWPNKVDLSITSLNMTISTKSNPTCFFCIQNMGMTLGSNVSTNNLLSAVKYVDPNPPATPTSTRKPTSTFTPTQQPTSPPFEP</sequence>
<dbReference type="AlphaFoldDB" id="A0A7X9FR52"/>
<evidence type="ECO:0000313" key="5">
    <source>
        <dbReference type="Proteomes" id="UP000524246"/>
    </source>
</evidence>
<evidence type="ECO:0000313" key="4">
    <source>
        <dbReference type="EMBL" id="NMC62692.1"/>
    </source>
</evidence>
<name>A0A7X9FR52_9DELT</name>
<protein>
    <submittedName>
        <fullName evidence="4">Pilus assembly protein</fullName>
    </submittedName>
</protein>
<keyword evidence="2" id="KW-0472">Membrane</keyword>
<comment type="caution">
    <text evidence="4">The sequence shown here is derived from an EMBL/GenBank/DDBJ whole genome shotgun (WGS) entry which is preliminary data.</text>
</comment>
<reference evidence="4 5" key="1">
    <citation type="journal article" date="2020" name="Biotechnol. Biofuels">
        <title>New insights from the biogas microbiome by comprehensive genome-resolved metagenomics of nearly 1600 species originating from multiple anaerobic digesters.</title>
        <authorList>
            <person name="Campanaro S."/>
            <person name="Treu L."/>
            <person name="Rodriguez-R L.M."/>
            <person name="Kovalovszki A."/>
            <person name="Ziels R.M."/>
            <person name="Maus I."/>
            <person name="Zhu X."/>
            <person name="Kougias P.G."/>
            <person name="Basile A."/>
            <person name="Luo G."/>
            <person name="Schluter A."/>
            <person name="Konstantinidis K.T."/>
            <person name="Angelidaki I."/>
        </authorList>
    </citation>
    <scope>NUCLEOTIDE SEQUENCE [LARGE SCALE GENOMIC DNA]</scope>
    <source>
        <strain evidence="4">AS27yjCOA_65</strain>
    </source>
</reference>
<accession>A0A7X9FR52</accession>
<feature type="region of interest" description="Disordered" evidence="1">
    <location>
        <begin position="171"/>
        <end position="200"/>
    </location>
</feature>
<evidence type="ECO:0000256" key="1">
    <source>
        <dbReference type="SAM" id="MobiDB-lite"/>
    </source>
</evidence>
<evidence type="ECO:0000259" key="3">
    <source>
        <dbReference type="Pfam" id="PF07811"/>
    </source>
</evidence>